<evidence type="ECO:0000313" key="5">
    <source>
        <dbReference type="Proteomes" id="UP000663722"/>
    </source>
</evidence>
<name>A0A975GNG2_9BACT</name>
<dbReference type="EMBL" id="CP061800">
    <property type="protein sequence ID" value="QTA87732.1"/>
    <property type="molecule type" value="Genomic_DNA"/>
</dbReference>
<keyword evidence="2" id="KW-0732">Signal</keyword>
<sequence>MKTKSFVRLAGFWAIVLCLALAVMSGKSQAEQEKLIKIGILGPLKSPAGKGIRWAAEMAAEEINAQGGILGKQIKLFFSDSKYRPEIGAYGYTKLVKQDKAIAVIGSASSSVSLAVMEQMRRYKVPFLPTGAASPEITDKVSADYDKYKYLFRVCHSSLEMSYFTTYWLINGFAKTRNLKSAALMIENAVWTGPIAKKWEKSLREAGIEIPVFEYFDEKTTDLTPILSKIINSNAEVICVLSSHVNAAVYVNLWANMKGPIMMGITASSSTIWESTRGKALSLIDMLYPGIIGLTSHDKPFCEKYVKKYKITPEYTSPYTYDAMYILKSAVEKATSAEPAAILKTLENTDCNGVMGRWVFDKASHHPKFGPGYRQLMMVQWQVPGKLCIIWPENIKNCDFILPPWYE</sequence>
<proteinExistence type="inferred from homology"/>
<protein>
    <submittedName>
        <fullName evidence="4">Leucine-binding domain-containing protein</fullName>
    </submittedName>
</protein>
<evidence type="ECO:0000313" key="4">
    <source>
        <dbReference type="EMBL" id="QTA87732.1"/>
    </source>
</evidence>
<evidence type="ECO:0000259" key="3">
    <source>
        <dbReference type="Pfam" id="PF13458"/>
    </source>
</evidence>
<feature type="domain" description="Leucine-binding protein" evidence="3">
    <location>
        <begin position="36"/>
        <end position="381"/>
    </location>
</feature>
<dbReference type="SUPFAM" id="SSF53822">
    <property type="entry name" value="Periplasmic binding protein-like I"/>
    <property type="match status" value="1"/>
</dbReference>
<dbReference type="PANTHER" id="PTHR30483">
    <property type="entry name" value="LEUCINE-SPECIFIC-BINDING PROTEIN"/>
    <property type="match status" value="1"/>
</dbReference>
<dbReference type="AlphaFoldDB" id="A0A975GNG2"/>
<dbReference type="InterPro" id="IPR028081">
    <property type="entry name" value="Leu-bd"/>
</dbReference>
<organism evidence="4 5">
    <name type="scientific">Desulfonema magnum</name>
    <dbReference type="NCBI Taxonomy" id="45655"/>
    <lineage>
        <taxon>Bacteria</taxon>
        <taxon>Pseudomonadati</taxon>
        <taxon>Thermodesulfobacteriota</taxon>
        <taxon>Desulfobacteria</taxon>
        <taxon>Desulfobacterales</taxon>
        <taxon>Desulfococcaceae</taxon>
        <taxon>Desulfonema</taxon>
    </lineage>
</organism>
<keyword evidence="5" id="KW-1185">Reference proteome</keyword>
<dbReference type="InterPro" id="IPR028082">
    <property type="entry name" value="Peripla_BP_I"/>
</dbReference>
<dbReference type="Gene3D" id="3.40.50.2300">
    <property type="match status" value="2"/>
</dbReference>
<evidence type="ECO:0000256" key="1">
    <source>
        <dbReference type="ARBA" id="ARBA00010062"/>
    </source>
</evidence>
<dbReference type="PANTHER" id="PTHR30483:SF6">
    <property type="entry name" value="PERIPLASMIC BINDING PROTEIN OF ABC TRANSPORTER FOR NATURAL AMINO ACIDS"/>
    <property type="match status" value="1"/>
</dbReference>
<reference evidence="4" key="1">
    <citation type="journal article" date="2021" name="Microb. Physiol.">
        <title>Proteogenomic Insights into the Physiology of Marine, Sulfate-Reducing, Filamentous Desulfonema limicola and Desulfonema magnum.</title>
        <authorList>
            <person name="Schnaars V."/>
            <person name="Wohlbrand L."/>
            <person name="Scheve S."/>
            <person name="Hinrichs C."/>
            <person name="Reinhardt R."/>
            <person name="Rabus R."/>
        </authorList>
    </citation>
    <scope>NUCLEOTIDE SEQUENCE</scope>
    <source>
        <strain evidence="4">4be13</strain>
    </source>
</reference>
<accession>A0A975GNG2</accession>
<dbReference type="KEGG" id="dmm:dnm_037680"/>
<evidence type="ECO:0000256" key="2">
    <source>
        <dbReference type="ARBA" id="ARBA00022729"/>
    </source>
</evidence>
<dbReference type="Proteomes" id="UP000663722">
    <property type="component" value="Chromosome"/>
</dbReference>
<dbReference type="Pfam" id="PF13458">
    <property type="entry name" value="Peripla_BP_6"/>
    <property type="match status" value="1"/>
</dbReference>
<dbReference type="RefSeq" id="WP_207682802.1">
    <property type="nucleotide sequence ID" value="NZ_CP061800.1"/>
</dbReference>
<comment type="similarity">
    <text evidence="1">Belongs to the leucine-binding protein family.</text>
</comment>
<dbReference type="PRINTS" id="PR01176">
    <property type="entry name" value="GABABRECEPTR"/>
</dbReference>
<dbReference type="CDD" id="cd06345">
    <property type="entry name" value="PBP1_ABC_ligand_binding-like"/>
    <property type="match status" value="1"/>
</dbReference>
<dbReference type="InterPro" id="IPR051010">
    <property type="entry name" value="BCAA_transport"/>
</dbReference>
<gene>
    <name evidence="4" type="ORF">dnm_037680</name>
</gene>